<dbReference type="GO" id="GO:0005829">
    <property type="term" value="C:cytosol"/>
    <property type="evidence" value="ECO:0007669"/>
    <property type="project" value="Ensembl"/>
</dbReference>
<dbReference type="GeneID" id="100620787"/>
<dbReference type="GO" id="GO:0005634">
    <property type="term" value="C:nucleus"/>
    <property type="evidence" value="ECO:0007669"/>
    <property type="project" value="Ensembl"/>
</dbReference>
<feature type="compositionally biased region" description="Low complexity" evidence="15">
    <location>
        <begin position="823"/>
        <end position="837"/>
    </location>
</feature>
<evidence type="ECO:0000256" key="1">
    <source>
        <dbReference type="ARBA" id="ARBA00004170"/>
    </source>
</evidence>
<dbReference type="RefSeq" id="XP_020933377.1">
    <property type="nucleotide sequence ID" value="XM_021077718.1"/>
</dbReference>
<dbReference type="Gene3D" id="3.30.530.20">
    <property type="match status" value="1"/>
</dbReference>
<evidence type="ECO:0000256" key="13">
    <source>
        <dbReference type="ARBA" id="ARBA00046839"/>
    </source>
</evidence>
<keyword evidence="7" id="KW-0597">Phosphoprotein</keyword>
<dbReference type="FunFam" id="1.10.555.10:FF:000007">
    <property type="entry name" value="rho GTPase-activating protein 7 isoform X2"/>
    <property type="match status" value="1"/>
</dbReference>
<dbReference type="KEGG" id="ssc:100620787"/>
<evidence type="ECO:0000256" key="6">
    <source>
        <dbReference type="ARBA" id="ARBA00022490"/>
    </source>
</evidence>
<feature type="region of interest" description="Disordered" evidence="15">
    <location>
        <begin position="928"/>
        <end position="990"/>
    </location>
</feature>
<dbReference type="SUPFAM" id="SSF48350">
    <property type="entry name" value="GTPase activation domain, GAP"/>
    <property type="match status" value="1"/>
</dbReference>
<dbReference type="GO" id="GO:1900119">
    <property type="term" value="P:positive regulation of execution phase of apoptosis"/>
    <property type="evidence" value="ECO:0007669"/>
    <property type="project" value="Ensembl"/>
</dbReference>
<dbReference type="RefSeq" id="XP_020933373.1">
    <property type="nucleotide sequence ID" value="XM_021077714.1"/>
</dbReference>
<feature type="compositionally biased region" description="Basic and acidic residues" evidence="15">
    <location>
        <begin position="950"/>
        <end position="960"/>
    </location>
</feature>
<feature type="region of interest" description="Disordered" evidence="15">
    <location>
        <begin position="819"/>
        <end position="875"/>
    </location>
</feature>
<dbReference type="PROSITE" id="PS50238">
    <property type="entry name" value="RHOGAP"/>
    <property type="match status" value="1"/>
</dbReference>
<dbReference type="SMART" id="SM00324">
    <property type="entry name" value="RhoGAP"/>
    <property type="match status" value="1"/>
</dbReference>
<evidence type="ECO:0000256" key="8">
    <source>
        <dbReference type="ARBA" id="ARBA00022949"/>
    </source>
</evidence>
<name>A0A4X1TY21_PIG</name>
<dbReference type="Ensembl" id="ENSSSCT00070024655.1">
    <property type="protein sequence ID" value="ENSSSCP00070020406.1"/>
    <property type="gene ID" value="ENSSSCG00070012425.1"/>
</dbReference>
<evidence type="ECO:0000313" key="18">
    <source>
        <dbReference type="Ensembl" id="ENSSSCP00070020437.1"/>
    </source>
</evidence>
<dbReference type="CDD" id="cd04375">
    <property type="entry name" value="RhoGAP_DLC1"/>
    <property type="match status" value="1"/>
</dbReference>
<accession>A0A4X1TY21</accession>
<evidence type="ECO:0000256" key="3">
    <source>
        <dbReference type="ARBA" id="ARBA00004496"/>
    </source>
</evidence>
<dbReference type="RefSeq" id="XP_020933376.1">
    <property type="nucleotide sequence ID" value="XM_021077717.1"/>
</dbReference>
<dbReference type="GO" id="GO:0035024">
    <property type="term" value="P:negative regulation of Rho protein signal transduction"/>
    <property type="evidence" value="ECO:0007669"/>
    <property type="project" value="Ensembl"/>
</dbReference>
<keyword evidence="5" id="KW-0343">GTPase activation</keyword>
<dbReference type="GO" id="GO:0030336">
    <property type="term" value="P:negative regulation of cell migration"/>
    <property type="evidence" value="ECO:0007669"/>
    <property type="project" value="Ensembl"/>
</dbReference>
<evidence type="ECO:0000256" key="2">
    <source>
        <dbReference type="ARBA" id="ARBA00004246"/>
    </source>
</evidence>
<evidence type="ECO:0000256" key="11">
    <source>
        <dbReference type="ARBA" id="ARBA00030675"/>
    </source>
</evidence>
<keyword evidence="8" id="KW-0965">Cell junction</keyword>
<feature type="compositionally biased region" description="Low complexity" evidence="15">
    <location>
        <begin position="374"/>
        <end position="384"/>
    </location>
</feature>
<dbReference type="GO" id="GO:0005096">
    <property type="term" value="F:GTPase activator activity"/>
    <property type="evidence" value="ECO:0007669"/>
    <property type="project" value="UniProtKB-KW"/>
</dbReference>
<dbReference type="Pfam" id="PF01852">
    <property type="entry name" value="START"/>
    <property type="match status" value="1"/>
</dbReference>
<dbReference type="InterPro" id="IPR013761">
    <property type="entry name" value="SAM/pointed_sf"/>
</dbReference>
<reference evidence="18" key="2">
    <citation type="submission" date="2025-05" db="UniProtKB">
        <authorList>
            <consortium name="Ensembl"/>
        </authorList>
    </citation>
    <scope>IDENTIFICATION</scope>
</reference>
<feature type="compositionally biased region" description="Polar residues" evidence="15">
    <location>
        <begin position="963"/>
        <end position="972"/>
    </location>
</feature>
<dbReference type="SUPFAM" id="SSF47769">
    <property type="entry name" value="SAM/Pointed domain"/>
    <property type="match status" value="1"/>
</dbReference>
<dbReference type="Pfam" id="PF07647">
    <property type="entry name" value="SAM_2"/>
    <property type="match status" value="1"/>
</dbReference>
<dbReference type="Proteomes" id="UP000694720">
    <property type="component" value="Unplaced"/>
</dbReference>
<comment type="subunit">
    <text evidence="13">Interacts with EF1A1, facilitates EF1A1 distribution to the membrane periphery and ruffles upon growth factor stimulation and suppresses cell migration. Interacts with tensin TNS1 (via N-terminus); the interaction is decreased by phosphorylation of TNS1. Interacts with TNS3 and PTEN; in resting cells, interacts with TNS3 (via C2 tensin-type domain) but, following growth factor stimulation, TNS3 and PTEN are phosphorylated which leads to weakened interaction with TNS3 and enhanced interaction with PTEN. Interacts (via C-terminus) with tensin TNS4 (via SH2 domain); the interaction is independent of tyrosine phosphorylation of DLC1.</text>
</comment>
<dbReference type="Ensembl" id="ENSSSCT00045017738.1">
    <property type="protein sequence ID" value="ENSSSCP00045012210.1"/>
    <property type="gene ID" value="ENSSSCG00045010420.1"/>
</dbReference>
<dbReference type="FunFam" id="1.10.287.2070:FF:000001">
    <property type="entry name" value="StAR-related lipid transfer domain-containing 13"/>
    <property type="match status" value="1"/>
</dbReference>
<comment type="subcellular location">
    <subcellularLocation>
        <location evidence="2">Cell junction</location>
        <location evidence="2">Focal adhesion</location>
    </subcellularLocation>
    <subcellularLocation>
        <location evidence="3">Cytoplasm</location>
    </subcellularLocation>
    <subcellularLocation>
        <location evidence="1">Membrane</location>
        <topology evidence="1">Peripheral membrane protein</topology>
    </subcellularLocation>
</comment>
<dbReference type="RefSeq" id="XP_020933378.1">
    <property type="nucleotide sequence ID" value="XM_021077719.1"/>
</dbReference>
<evidence type="ECO:0000256" key="14">
    <source>
        <dbReference type="ARBA" id="ARBA00077604"/>
    </source>
</evidence>
<feature type="region of interest" description="Disordered" evidence="15">
    <location>
        <begin position="732"/>
        <end position="764"/>
    </location>
</feature>
<dbReference type="GO" id="GO:0005783">
    <property type="term" value="C:endoplasmic reticulum"/>
    <property type="evidence" value="ECO:0007669"/>
    <property type="project" value="Ensembl"/>
</dbReference>
<evidence type="ECO:0000256" key="4">
    <source>
        <dbReference type="ARBA" id="ARBA00014465"/>
    </source>
</evidence>
<dbReference type="CDD" id="cd09591">
    <property type="entry name" value="SAM_DLC1"/>
    <property type="match status" value="1"/>
</dbReference>
<feature type="domain" description="START" evidence="17">
    <location>
        <begin position="1314"/>
        <end position="1499"/>
    </location>
</feature>
<dbReference type="CTD" id="10395"/>
<organism evidence="18 19">
    <name type="scientific">Sus scrofa</name>
    <name type="common">Pig</name>
    <dbReference type="NCBI Taxonomy" id="9823"/>
    <lineage>
        <taxon>Eukaryota</taxon>
        <taxon>Metazoa</taxon>
        <taxon>Chordata</taxon>
        <taxon>Craniata</taxon>
        <taxon>Vertebrata</taxon>
        <taxon>Euteleostomi</taxon>
        <taxon>Mammalia</taxon>
        <taxon>Eutheria</taxon>
        <taxon>Laurasiatheria</taxon>
        <taxon>Artiodactyla</taxon>
        <taxon>Suina</taxon>
        <taxon>Suidae</taxon>
        <taxon>Sus</taxon>
    </lineage>
</organism>
<evidence type="ECO:0000256" key="5">
    <source>
        <dbReference type="ARBA" id="ARBA00022468"/>
    </source>
</evidence>
<dbReference type="PANTHER" id="PTHR12659:SF2">
    <property type="entry name" value="RHO GTPASE-ACTIVATING PROTEIN 7"/>
    <property type="match status" value="1"/>
</dbReference>
<protein>
    <recommendedName>
        <fullName evidence="4">Rho GTPase-activating protein 7</fullName>
    </recommendedName>
    <alternativeName>
        <fullName evidence="14">Deleted in liver cancer 1 protein homolog</fullName>
    </alternativeName>
    <alternativeName>
        <fullName evidence="11">Rho-type GTPase-activating protein 7</fullName>
    </alternativeName>
    <alternativeName>
        <fullName evidence="12">START domain-containing protein 12</fullName>
    </alternativeName>
    <alternativeName>
        <fullName evidence="10">StAR-related lipid transfer protein 12</fullName>
    </alternativeName>
</protein>
<evidence type="ECO:0000256" key="12">
    <source>
        <dbReference type="ARBA" id="ARBA00032733"/>
    </source>
</evidence>
<dbReference type="InterPro" id="IPR002913">
    <property type="entry name" value="START_lipid-bd_dom"/>
</dbReference>
<keyword evidence="9" id="KW-0472">Membrane</keyword>
<dbReference type="GO" id="GO:0030864">
    <property type="term" value="C:cortical actin cytoskeleton"/>
    <property type="evidence" value="ECO:0007669"/>
    <property type="project" value="Ensembl"/>
</dbReference>
<dbReference type="Proteomes" id="UP000694728">
    <property type="component" value="Unplaced"/>
</dbReference>
<dbReference type="Ensembl" id="ENSSSCT00035087740.1">
    <property type="protein sequence ID" value="ENSSSCP00035036633.1"/>
    <property type="gene ID" value="ENSSSCG00035065040.1"/>
</dbReference>
<dbReference type="Ensembl" id="ENSSSCT00070024689.1">
    <property type="protein sequence ID" value="ENSSSCP00070020437.1"/>
    <property type="gene ID" value="ENSSSCG00070012425.1"/>
</dbReference>
<dbReference type="GO" id="GO:0005901">
    <property type="term" value="C:caveola"/>
    <property type="evidence" value="ECO:0007669"/>
    <property type="project" value="Ensembl"/>
</dbReference>
<dbReference type="InterPro" id="IPR001660">
    <property type="entry name" value="SAM"/>
</dbReference>
<dbReference type="Gene3D" id="1.10.287.2070">
    <property type="match status" value="1"/>
</dbReference>
<dbReference type="SMR" id="A0A4X1TY21"/>
<dbReference type="SMART" id="SM00234">
    <property type="entry name" value="START"/>
    <property type="match status" value="1"/>
</dbReference>
<dbReference type="Gene3D" id="1.10.555.10">
    <property type="entry name" value="Rho GTPase activation protein"/>
    <property type="match status" value="1"/>
</dbReference>
<dbReference type="GO" id="GO:0051895">
    <property type="term" value="P:negative regulation of focal adhesion assembly"/>
    <property type="evidence" value="ECO:0007669"/>
    <property type="project" value="Ensembl"/>
</dbReference>
<feature type="region of interest" description="Disordered" evidence="15">
    <location>
        <begin position="295"/>
        <end position="314"/>
    </location>
</feature>
<dbReference type="GO" id="GO:0042169">
    <property type="term" value="F:SH2 domain binding"/>
    <property type="evidence" value="ECO:0007669"/>
    <property type="project" value="Ensembl"/>
</dbReference>
<keyword evidence="6" id="KW-0963">Cytoplasm</keyword>
<dbReference type="GO" id="GO:0008285">
    <property type="term" value="P:negative regulation of cell population proliferation"/>
    <property type="evidence" value="ECO:0007669"/>
    <property type="project" value="Ensembl"/>
</dbReference>
<proteinExistence type="predicted"/>
<dbReference type="Ensembl" id="ENSSSCT00070024610.1">
    <property type="protein sequence ID" value="ENSSSCP00070020366.1"/>
    <property type="gene ID" value="ENSSSCG00070012425.1"/>
</dbReference>
<dbReference type="GO" id="GO:0035556">
    <property type="term" value="P:intracellular signal transduction"/>
    <property type="evidence" value="ECO:0007669"/>
    <property type="project" value="Ensembl"/>
</dbReference>
<reference evidence="18 19" key="1">
    <citation type="submission" date="2017-08" db="EMBL/GenBank/DDBJ databases">
        <title>USMARCv1.0.</title>
        <authorList>
            <person name="Hannum G.I."/>
            <person name="Koren S."/>
            <person name="Schroeder S.G."/>
            <person name="Chin S.C."/>
            <person name="Nonneman D.J."/>
            <person name="Becker S.A."/>
            <person name="Rosen B.D."/>
            <person name="Bickhart D.M."/>
            <person name="Putnam N.H."/>
            <person name="Green R.E."/>
            <person name="Tuggle C.K."/>
            <person name="Liu H."/>
            <person name="Rohrer G.A."/>
            <person name="Warr A."/>
            <person name="Hall R."/>
            <person name="Kim K."/>
            <person name="Hume D.A."/>
            <person name="Talbot R."/>
            <person name="Chow W."/>
            <person name="Howe K."/>
            <person name="Schwartz A.S."/>
            <person name="Watson M."/>
            <person name="Archibald A.L."/>
            <person name="Phillippy A.M."/>
            <person name="Smith T.P.L."/>
        </authorList>
    </citation>
    <scope>NUCLEOTIDE SEQUENCE [LARGE SCALE GENOMIC DNA]</scope>
</reference>
<feature type="region of interest" description="Disordered" evidence="15">
    <location>
        <begin position="372"/>
        <end position="440"/>
    </location>
</feature>
<dbReference type="Pfam" id="PF00620">
    <property type="entry name" value="RhoGAP"/>
    <property type="match status" value="1"/>
</dbReference>
<dbReference type="GO" id="GO:0051497">
    <property type="term" value="P:negative regulation of stress fiber assembly"/>
    <property type="evidence" value="ECO:0007669"/>
    <property type="project" value="Ensembl"/>
</dbReference>
<feature type="domain" description="Rho-GAP" evidence="16">
    <location>
        <begin position="1078"/>
        <end position="1284"/>
    </location>
</feature>
<evidence type="ECO:0000313" key="19">
    <source>
        <dbReference type="Proteomes" id="UP000314985"/>
    </source>
</evidence>
<gene>
    <name evidence="18" type="primary">DLC1</name>
</gene>
<dbReference type="InterPro" id="IPR023393">
    <property type="entry name" value="START-like_dom_sf"/>
</dbReference>
<dbReference type="SUPFAM" id="SSF55961">
    <property type="entry name" value="Bet v1-like"/>
    <property type="match status" value="1"/>
</dbReference>
<dbReference type="GO" id="GO:0032587">
    <property type="term" value="C:ruffle membrane"/>
    <property type="evidence" value="ECO:0007669"/>
    <property type="project" value="Ensembl"/>
</dbReference>
<feature type="compositionally biased region" description="Polar residues" evidence="15">
    <location>
        <begin position="396"/>
        <end position="436"/>
    </location>
</feature>
<feature type="compositionally biased region" description="Polar residues" evidence="15">
    <location>
        <begin position="936"/>
        <end position="948"/>
    </location>
</feature>
<dbReference type="PANTHER" id="PTHR12659">
    <property type="entry name" value="RHO-TYPE GTPASE ACTIVATING PROTEIN"/>
    <property type="match status" value="1"/>
</dbReference>
<dbReference type="GO" id="GO:0005925">
    <property type="term" value="C:focal adhesion"/>
    <property type="evidence" value="ECO:0007669"/>
    <property type="project" value="UniProtKB-SubCell"/>
</dbReference>
<feature type="compositionally biased region" description="Basic and acidic residues" evidence="15">
    <location>
        <begin position="851"/>
        <end position="862"/>
    </location>
</feature>
<evidence type="ECO:0000256" key="10">
    <source>
        <dbReference type="ARBA" id="ARBA00030542"/>
    </source>
</evidence>
<feature type="region of interest" description="Disordered" evidence="15">
    <location>
        <begin position="558"/>
        <end position="615"/>
    </location>
</feature>
<evidence type="ECO:0000256" key="7">
    <source>
        <dbReference type="ARBA" id="ARBA00022553"/>
    </source>
</evidence>
<dbReference type="RefSeq" id="XP_020933374.1">
    <property type="nucleotide sequence ID" value="XM_021077715.1"/>
</dbReference>
<evidence type="ECO:0000256" key="9">
    <source>
        <dbReference type="ARBA" id="ARBA00023136"/>
    </source>
</evidence>
<dbReference type="InterPro" id="IPR008936">
    <property type="entry name" value="Rho_GTPase_activation_prot"/>
</dbReference>
<dbReference type="RefSeq" id="XP_020933379.1">
    <property type="nucleotide sequence ID" value="XM_021077720.1"/>
</dbReference>
<dbReference type="CDD" id="cd08908">
    <property type="entry name" value="START_STARD12-like"/>
    <property type="match status" value="1"/>
</dbReference>
<evidence type="ECO:0000259" key="16">
    <source>
        <dbReference type="PROSITE" id="PS50238"/>
    </source>
</evidence>
<evidence type="ECO:0000256" key="15">
    <source>
        <dbReference type="SAM" id="MobiDB-lite"/>
    </source>
</evidence>
<dbReference type="Proteomes" id="UP000314985">
    <property type="component" value="Chromosome 17"/>
</dbReference>
<dbReference type="OrthoDB" id="10003330at2759"/>
<dbReference type="RefSeq" id="XP_020933375.1">
    <property type="nucleotide sequence ID" value="XM_021077716.1"/>
</dbReference>
<dbReference type="InterPro" id="IPR000198">
    <property type="entry name" value="RhoGAP_dom"/>
</dbReference>
<evidence type="ECO:0000259" key="17">
    <source>
        <dbReference type="PROSITE" id="PS50848"/>
    </source>
</evidence>
<sequence>MSVAIRKRSWEEHVTQWMGQPFNSDDYNIACHHGLVADSLKASMEKDATPNVDRKERCVSLPDCCHGSELRDIPGRPMGHISKEVGEHDSHEVEDQFLSLEASTETLVHVSDEDTNSDLYLTDDKQILTTQGPKTSDQQSIKGAGSLVKTPPIMESNQDSYDSWEMAGRADLVMEEEKGERKVGDMVSKSLELCNDISLSEIKDASKINECNSLNVKDIVPEKQLLSSAVIAQHRRKSDFPKDEHERNTCNTVQDEFLAIPSTDTGLPLLKTDSGSCLLQPPSCAGGMSAENGLEKSGFSEHQNKSLPKVSSGDGMQCLHLKETLATQEPAENQVRLRKKKEIREDRDRARLDSMVLLIMKLDQLDQDIENALSTSSSPSSTPTNLRRQVPDLESGSESGADTTSINQTQINLPSNTESTDLPFSTPVTSSGTKPKSTAIPGISEKEKAEIEAKEACDWLRAAGFPQYAQLYEDLLFPIDISLVKREHDFLDRDAIEALCRRLNTLNKCAVMKLEISPHRKRSEDSDEDEPCAISGKWTFQRDSKRWSRLEEFDVFSPKEDPIPGSPDNSHLKNAPSHESMLTDLSERQEVASVRSLSSTSSLATHTPHCGDTATTRTNSVISVCSSGTFVGNDDSFCSLPSPKELSSFSFSMKGHEKSTKSKTHSLLKRMESLKLKGSHHGKHKAPSKLGLIISGPILQEGMDEEKLKQLNCMEISALNGNHINVPMVRKRSVSNSTQTSSSSSQSETSSNVSTPSPVTRTRSLSACNKRGGMYLEGFDPFNQSTFNNVMEQNFKNRESYPEDTVFYIPEDHKPGTFPKALSNGSFSPSGNNSSVNWRTGSFHGPGHISLRRENSSDSPKELKRRNSSSSMTSRLSIYDNVPGSILYSSSGDLADLENEDIFPELDDILYHVKGMQRIVNQWSEKFSDEGDSDSALDSVSPCPSSPKQIHLDVDNDRATPSDLDSTGNSLNEPEEPSDIPERRDSGVGASLTRSNRHRLRWHSFQSSHRPSLNSVSLQINCQSVAQMNLLQKYSLLKLTALLEKHTPSNKHGFSWAVPKFMKRIKVPDYKDRNVFGVPLTVNVQRTGQPLPQSIQQAMRYLRNHCLDQVGLFRKSGVKSRIQALRQMNESALDCVNYEGQSAYDVADMLKQYFRDLPEPLMTNKLSETFLQIYQYVPKDQRLQAIKAAIMLLPDENREVLQTLLYFLSDVTAAVKENQMTPTNLAVCLAPSLFHLNTLKRENSSPRVMQRKQSLGKPDQKDLNENLAATQGLAHMIAECKKLFQVPEEMSRCRNSYTEQELKPLTLEALGRLCNDESASYQHFLQDCVDSLFKEVKEKFKGWVSYSTSEQAELSYKKVSEGPPLRLWRATIEVPAMPEEILKRLLKEQHLWDVDLLDSKVIEILDSQTEIYQYVQNSMAPHPARDYVVLRTWRTNLPKGACALLLTSVDHDRAPVVGVRVNVLLSRYLIEPCGSGKSKLTYMCRADLRGHMPEWYTKSFGHLCAAEVVKIRDSFSNQNTETKDTKSR</sequence>
<dbReference type="FunFam" id="3.30.530.20:FF:000010">
    <property type="entry name" value="rho GTPase-activating protein 7 isoform X1"/>
    <property type="match status" value="1"/>
</dbReference>
<dbReference type="ExpressionAtlas" id="A0A4X1TY21">
    <property type="expression patterns" value="baseline and differential"/>
</dbReference>
<dbReference type="GO" id="GO:0008289">
    <property type="term" value="F:lipid binding"/>
    <property type="evidence" value="ECO:0007669"/>
    <property type="project" value="InterPro"/>
</dbReference>
<dbReference type="RefSeq" id="XP_020933380.1">
    <property type="nucleotide sequence ID" value="XM_021077721.1"/>
</dbReference>
<dbReference type="Ensembl" id="ENSSSCT00070024672.1">
    <property type="protein sequence ID" value="ENSSSCP00070020422.1"/>
    <property type="gene ID" value="ENSSSCG00070012425.1"/>
</dbReference>
<dbReference type="PROSITE" id="PS50848">
    <property type="entry name" value="START"/>
    <property type="match status" value="1"/>
</dbReference>
<feature type="compositionally biased region" description="Low complexity" evidence="15">
    <location>
        <begin position="591"/>
        <end position="605"/>
    </location>
</feature>
<feature type="compositionally biased region" description="Low complexity" evidence="15">
    <location>
        <begin position="734"/>
        <end position="762"/>
    </location>
</feature>